<dbReference type="InterPro" id="IPR036020">
    <property type="entry name" value="WW_dom_sf"/>
</dbReference>
<dbReference type="OrthoDB" id="444325at2759"/>
<protein>
    <recommendedName>
        <fullName evidence="2">WW domain-containing protein</fullName>
    </recommendedName>
</protein>
<sequence length="1056" mass="114800">AGSVASLGLAFHEGLWWPLLRDAQDAKEAASECPGRLPAASAALLAKRISEGAVVVVDSFLSSAELAATQRDLALLAAMPGVMELNPKALAGDSSVRTDKVCYLRAQGDIRSSCSSATASSGAWPGSSPEDQNVKRVLSSPLGSSSASTPRCTFYSAHVDGFTFPSWYCLTGLYGLYLFLRWGAVRRRAVTAILYLNTEDWSEAPVAHFAMAAGATCDSLIAAAPGFEGEGGAPRPRSEVWPKGGRLVLFDSQVVEHEAGPGTWVASRGETIVIEGDQVLVNGIATRGFNSEEGSIAGFGIYQLKSVVRGDRVHEVHWQSKFSEYDVQRWSRVDQQEIKQRDAATKARLNDRAVIAGGSSFGALSDAECVLRLNALIKQWSEGQLVNIKSCDICPDACNRQKTGLSVDHVHYIATCIRADGFKDRGSGSPDVHDIPVLVREDSTSALGSEAISKWRTAVQESPQFPPFLLDGKSEVFCSLGSGHFSQALNLFRVGGRSMWSAQRYVAKEQSLRRALDEGISSIVLSAEMPTSDRRFVAEMLNITHGRKWRVGEDGKVVIEDGEATQASQFVALSKVLDADELGILVRLKLGVTELKSSDCTDSSWHSAEPEPRGSFDQVALVVFAKVVPRFPWAQVGLSCTFAHVSANQTAYFKRTMAFAAPQRQPPEQIIASGLRRQPALGNENHMMYQENGFEAPESHRGHLKSNPKLIKCQAFHPSGRWQRLFGTAAYGRLRITIAITCAFIPSFQLMSDAVIIVLTVYTTVAGGSPFSGAAESIWGVKTFKEKDGNGQGAHYTKLALNQIKRQASEIAGRKIDVLLTSEWPDTFWSTAFKKEAANPVDRRFSSPAVRQLFFELKPRYHVHAGANVCRFRKADQGPHDFVCNSAALAEAHVGSDAEDKRWYQLITMRPGDSGRAEAQAPRVIRVESALRQPEPSKPPVVLLFQDSAEVPGTPRRPASLKAKELPPVGEAPTPESKTTLGQGDGAEVDAAGTNVPPPKEAEGDVQEEQLPPGWVKAYSTTHSRWYYYHAAADRSEWDLSGLHQLNPATDPLAEL</sequence>
<dbReference type="EMBL" id="CAJNNV010025175">
    <property type="protein sequence ID" value="CAE8612885.1"/>
    <property type="molecule type" value="Genomic_DNA"/>
</dbReference>
<feature type="non-terminal residue" evidence="3">
    <location>
        <position position="1"/>
    </location>
</feature>
<dbReference type="SUPFAM" id="SSF51045">
    <property type="entry name" value="WW domain"/>
    <property type="match status" value="1"/>
</dbReference>
<gene>
    <name evidence="3" type="ORF">PGLA1383_LOCUS30671</name>
</gene>
<dbReference type="PROSITE" id="PS50020">
    <property type="entry name" value="WW_DOMAIN_2"/>
    <property type="match status" value="1"/>
</dbReference>
<feature type="domain" description="WW" evidence="2">
    <location>
        <begin position="1009"/>
        <end position="1039"/>
    </location>
</feature>
<feature type="region of interest" description="Disordered" evidence="1">
    <location>
        <begin position="948"/>
        <end position="1014"/>
    </location>
</feature>
<evidence type="ECO:0000256" key="1">
    <source>
        <dbReference type="SAM" id="MobiDB-lite"/>
    </source>
</evidence>
<evidence type="ECO:0000313" key="3">
    <source>
        <dbReference type="EMBL" id="CAE8612885.1"/>
    </source>
</evidence>
<dbReference type="Gene3D" id="2.60.120.620">
    <property type="entry name" value="q2cbj1_9rhob like domain"/>
    <property type="match status" value="1"/>
</dbReference>
<reference evidence="3" key="1">
    <citation type="submission" date="2021-02" db="EMBL/GenBank/DDBJ databases">
        <authorList>
            <person name="Dougan E. K."/>
            <person name="Rhodes N."/>
            <person name="Thang M."/>
            <person name="Chan C."/>
        </authorList>
    </citation>
    <scope>NUCLEOTIDE SEQUENCE</scope>
</reference>
<proteinExistence type="predicted"/>
<dbReference type="InterPro" id="IPR001202">
    <property type="entry name" value="WW_dom"/>
</dbReference>
<dbReference type="AlphaFoldDB" id="A0A813FGR8"/>
<evidence type="ECO:0000313" key="4">
    <source>
        <dbReference type="Proteomes" id="UP000654075"/>
    </source>
</evidence>
<dbReference type="Proteomes" id="UP000654075">
    <property type="component" value="Unassembled WGS sequence"/>
</dbReference>
<accession>A0A813FGR8</accession>
<evidence type="ECO:0000259" key="2">
    <source>
        <dbReference type="PROSITE" id="PS50020"/>
    </source>
</evidence>
<organism evidence="3 4">
    <name type="scientific">Polarella glacialis</name>
    <name type="common">Dinoflagellate</name>
    <dbReference type="NCBI Taxonomy" id="89957"/>
    <lineage>
        <taxon>Eukaryota</taxon>
        <taxon>Sar</taxon>
        <taxon>Alveolata</taxon>
        <taxon>Dinophyceae</taxon>
        <taxon>Suessiales</taxon>
        <taxon>Suessiaceae</taxon>
        <taxon>Polarella</taxon>
    </lineage>
</organism>
<name>A0A813FGR8_POLGL</name>
<dbReference type="Gene3D" id="2.20.70.10">
    <property type="match status" value="1"/>
</dbReference>
<keyword evidence="4" id="KW-1185">Reference proteome</keyword>
<comment type="caution">
    <text evidence="3">The sequence shown here is derived from an EMBL/GenBank/DDBJ whole genome shotgun (WGS) entry which is preliminary data.</text>
</comment>